<evidence type="ECO:0000313" key="3">
    <source>
        <dbReference type="Proteomes" id="UP000000311"/>
    </source>
</evidence>
<dbReference type="InParanoid" id="E2AXV8"/>
<feature type="region of interest" description="Disordered" evidence="1">
    <location>
        <begin position="50"/>
        <end position="73"/>
    </location>
</feature>
<sequence>QIIDGHVVTINETTYTQGDENGGAAIRIRIIDVKPDNNTLLISNGNAEPTTVKAEAEGSRETVEDMNNEISKN</sequence>
<keyword evidence="3" id="KW-1185">Reference proteome</keyword>
<dbReference type="AlphaFoldDB" id="E2AXV8"/>
<dbReference type="Proteomes" id="UP000000311">
    <property type="component" value="Unassembled WGS sequence"/>
</dbReference>
<evidence type="ECO:0000256" key="1">
    <source>
        <dbReference type="SAM" id="MobiDB-lite"/>
    </source>
</evidence>
<dbReference type="OrthoDB" id="6346805at2759"/>
<reference evidence="2 3" key="1">
    <citation type="journal article" date="2010" name="Science">
        <title>Genomic comparison of the ants Camponotus floridanus and Harpegnathos saltator.</title>
        <authorList>
            <person name="Bonasio R."/>
            <person name="Zhang G."/>
            <person name="Ye C."/>
            <person name="Mutti N.S."/>
            <person name="Fang X."/>
            <person name="Qin N."/>
            <person name="Donahue G."/>
            <person name="Yang P."/>
            <person name="Li Q."/>
            <person name="Li C."/>
            <person name="Zhang P."/>
            <person name="Huang Z."/>
            <person name="Berger S.L."/>
            <person name="Reinberg D."/>
            <person name="Wang J."/>
            <person name="Liebig J."/>
        </authorList>
    </citation>
    <scope>NUCLEOTIDE SEQUENCE [LARGE SCALE GENOMIC DNA]</scope>
    <source>
        <strain evidence="3">C129</strain>
    </source>
</reference>
<evidence type="ECO:0000313" key="2">
    <source>
        <dbReference type="EMBL" id="EFN61722.1"/>
    </source>
</evidence>
<name>E2AXV8_CAMFO</name>
<accession>E2AXV8</accession>
<protein>
    <submittedName>
        <fullName evidence="2">Uncharacterized protein</fullName>
    </submittedName>
</protein>
<feature type="non-terminal residue" evidence="2">
    <location>
        <position position="73"/>
    </location>
</feature>
<feature type="non-terminal residue" evidence="2">
    <location>
        <position position="1"/>
    </location>
</feature>
<gene>
    <name evidence="2" type="ORF">EAG_05859</name>
</gene>
<organism evidence="3">
    <name type="scientific">Camponotus floridanus</name>
    <name type="common">Florida carpenter ant</name>
    <dbReference type="NCBI Taxonomy" id="104421"/>
    <lineage>
        <taxon>Eukaryota</taxon>
        <taxon>Metazoa</taxon>
        <taxon>Ecdysozoa</taxon>
        <taxon>Arthropoda</taxon>
        <taxon>Hexapoda</taxon>
        <taxon>Insecta</taxon>
        <taxon>Pterygota</taxon>
        <taxon>Neoptera</taxon>
        <taxon>Endopterygota</taxon>
        <taxon>Hymenoptera</taxon>
        <taxon>Apocrita</taxon>
        <taxon>Aculeata</taxon>
        <taxon>Formicoidea</taxon>
        <taxon>Formicidae</taxon>
        <taxon>Formicinae</taxon>
        <taxon>Camponotus</taxon>
    </lineage>
</organism>
<feature type="compositionally biased region" description="Basic and acidic residues" evidence="1">
    <location>
        <begin position="54"/>
        <end position="63"/>
    </location>
</feature>
<dbReference type="EMBL" id="GL443736">
    <property type="protein sequence ID" value="EFN61722.1"/>
    <property type="molecule type" value="Genomic_DNA"/>
</dbReference>
<proteinExistence type="predicted"/>